<evidence type="ECO:0000256" key="3">
    <source>
        <dbReference type="RuleBase" id="RU003616"/>
    </source>
</evidence>
<dbReference type="CDD" id="cd06464">
    <property type="entry name" value="ACD_sHsps-like"/>
    <property type="match status" value="1"/>
</dbReference>
<reference evidence="6 7" key="1">
    <citation type="submission" date="2017-11" db="EMBL/GenBank/DDBJ databases">
        <authorList>
            <person name="Kracher B."/>
        </authorList>
    </citation>
    <scope>NUCLEOTIDE SEQUENCE [LARGE SCALE GENOMIC DNA]</scope>
    <source>
        <strain evidence="6 7">RACE1</strain>
    </source>
</reference>
<protein>
    <recommendedName>
        <fullName evidence="5">SHSP domain-containing protein</fullName>
    </recommendedName>
</protein>
<evidence type="ECO:0000259" key="5">
    <source>
        <dbReference type="PROSITE" id="PS01031"/>
    </source>
</evidence>
<organism evidence="6 7">
    <name type="scientific">Blumeria hordei</name>
    <name type="common">Barley powdery mildew</name>
    <name type="synonym">Blumeria graminis f. sp. hordei</name>
    <dbReference type="NCBI Taxonomy" id="2867405"/>
    <lineage>
        <taxon>Eukaryota</taxon>
        <taxon>Fungi</taxon>
        <taxon>Dikarya</taxon>
        <taxon>Ascomycota</taxon>
        <taxon>Pezizomycotina</taxon>
        <taxon>Leotiomycetes</taxon>
        <taxon>Erysiphales</taxon>
        <taxon>Erysiphaceae</taxon>
        <taxon>Blumeria</taxon>
    </lineage>
</organism>
<dbReference type="InterPro" id="IPR031107">
    <property type="entry name" value="Small_HSP"/>
</dbReference>
<comment type="similarity">
    <text evidence="2 3">Belongs to the small heat shock protein (HSP20) family.</text>
</comment>
<sequence length="232" mass="26305">MLSPLRSGRISKIFWPKLSRAAPAMRKMSFFPRSFITGDQSTLPPIFRLLDEVDQYSRRIDRSLQSRLQTFTPKFDVKELTEAFELHGELPGIEQKDVDIEFTDASTLTIRGRSESSQKKDVSTAGSAEERSPGDKTSSFETRSQNKTLQATVEDAEGSQKDMATVEKSDGVSEPPNEKFWVMERSVGEFSRSFSFPVRVDQENVRASMKNGVLSIIIPKLKKHESRKIHIE</sequence>
<dbReference type="InterPro" id="IPR008978">
    <property type="entry name" value="HSP20-like_chaperone"/>
</dbReference>
<feature type="compositionally biased region" description="Basic and acidic residues" evidence="4">
    <location>
        <begin position="112"/>
        <end position="134"/>
    </location>
</feature>
<dbReference type="PANTHER" id="PTHR11527">
    <property type="entry name" value="HEAT-SHOCK PROTEIN 20 FAMILY MEMBER"/>
    <property type="match status" value="1"/>
</dbReference>
<feature type="region of interest" description="Disordered" evidence="4">
    <location>
        <begin position="109"/>
        <end position="175"/>
    </location>
</feature>
<evidence type="ECO:0000313" key="6">
    <source>
        <dbReference type="EMBL" id="SZF06333.1"/>
    </source>
</evidence>
<name>A0A383V138_BLUHO</name>
<dbReference type="EMBL" id="UNSH01000090">
    <property type="protein sequence ID" value="SZF06333.1"/>
    <property type="molecule type" value="Genomic_DNA"/>
</dbReference>
<accession>A0A383V138</accession>
<dbReference type="Gene3D" id="2.60.40.790">
    <property type="match status" value="1"/>
</dbReference>
<evidence type="ECO:0000256" key="4">
    <source>
        <dbReference type="SAM" id="MobiDB-lite"/>
    </source>
</evidence>
<gene>
    <name evidence="6" type="ORF">BLGHR1_17137</name>
</gene>
<dbReference type="InterPro" id="IPR002068">
    <property type="entry name" value="A-crystallin/Hsp20_dom"/>
</dbReference>
<feature type="compositionally biased region" description="Basic and acidic residues" evidence="4">
    <location>
        <begin position="158"/>
        <end position="171"/>
    </location>
</feature>
<dbReference type="AlphaFoldDB" id="A0A383V138"/>
<feature type="compositionally biased region" description="Polar residues" evidence="4">
    <location>
        <begin position="135"/>
        <end position="151"/>
    </location>
</feature>
<dbReference type="VEuPathDB" id="FungiDB:BLGHR1_17137"/>
<dbReference type="Proteomes" id="UP000275772">
    <property type="component" value="Unassembled WGS sequence"/>
</dbReference>
<feature type="domain" description="SHSP" evidence="5">
    <location>
        <begin position="66"/>
        <end position="232"/>
    </location>
</feature>
<dbReference type="Pfam" id="PF00011">
    <property type="entry name" value="HSP20"/>
    <property type="match status" value="1"/>
</dbReference>
<evidence type="ECO:0000313" key="7">
    <source>
        <dbReference type="Proteomes" id="UP000275772"/>
    </source>
</evidence>
<dbReference type="PROSITE" id="PS01031">
    <property type="entry name" value="SHSP"/>
    <property type="match status" value="1"/>
</dbReference>
<proteinExistence type="inferred from homology"/>
<evidence type="ECO:0000256" key="1">
    <source>
        <dbReference type="ARBA" id="ARBA00023016"/>
    </source>
</evidence>
<dbReference type="SUPFAM" id="SSF49764">
    <property type="entry name" value="HSP20-like chaperones"/>
    <property type="match status" value="1"/>
</dbReference>
<keyword evidence="1" id="KW-0346">Stress response</keyword>
<evidence type="ECO:0000256" key="2">
    <source>
        <dbReference type="PROSITE-ProRule" id="PRU00285"/>
    </source>
</evidence>